<comment type="caution">
    <text evidence="1">The sequence shown here is derived from an EMBL/GenBank/DDBJ whole genome shotgun (WGS) entry which is preliminary data.</text>
</comment>
<dbReference type="Gene3D" id="3.40.30.10">
    <property type="entry name" value="Glutaredoxin"/>
    <property type="match status" value="1"/>
</dbReference>
<dbReference type="RefSeq" id="WP_154617275.1">
    <property type="nucleotide sequence ID" value="NZ_JADFAY010000012.1"/>
</dbReference>
<accession>A0A6L6G729</accession>
<dbReference type="InterPro" id="IPR036249">
    <property type="entry name" value="Thioredoxin-like_sf"/>
</dbReference>
<dbReference type="SUPFAM" id="SSF52833">
    <property type="entry name" value="Thioredoxin-like"/>
    <property type="match status" value="1"/>
</dbReference>
<dbReference type="Proteomes" id="UP000483839">
    <property type="component" value="Unassembled WGS sequence"/>
</dbReference>
<name>A0A6L6G729_STRUB</name>
<reference evidence="1 2" key="1">
    <citation type="submission" date="2019-11" db="EMBL/GenBank/DDBJ databases">
        <title>Streptococcus uberis isolated from clinical mastitis cases on a southeastern Queensland dairy.</title>
        <authorList>
            <person name="Workentine M.L."/>
            <person name="Price R."/>
            <person name="Olchowy T."/>
        </authorList>
    </citation>
    <scope>NUCLEOTIDE SEQUENCE [LARGE SCALE GENOMIC DNA]</scope>
    <source>
        <strain evidence="1 2">OLC4459-A17</strain>
    </source>
</reference>
<protein>
    <submittedName>
        <fullName evidence="1">Thioredoxin</fullName>
    </submittedName>
</protein>
<evidence type="ECO:0000313" key="1">
    <source>
        <dbReference type="EMBL" id="MTD01265.1"/>
    </source>
</evidence>
<dbReference type="AlphaFoldDB" id="A0A6L6G729"/>
<proteinExistence type="predicted"/>
<evidence type="ECO:0000313" key="2">
    <source>
        <dbReference type="Proteomes" id="UP000483839"/>
    </source>
</evidence>
<dbReference type="EMBL" id="WLXI01000029">
    <property type="protein sequence ID" value="MTD01265.1"/>
    <property type="molecule type" value="Genomic_DNA"/>
</dbReference>
<organism evidence="1 2">
    <name type="scientific">Streptococcus uberis</name>
    <dbReference type="NCBI Taxonomy" id="1349"/>
    <lineage>
        <taxon>Bacteria</taxon>
        <taxon>Bacillati</taxon>
        <taxon>Bacillota</taxon>
        <taxon>Bacilli</taxon>
        <taxon>Lactobacillales</taxon>
        <taxon>Streptococcaceae</taxon>
        <taxon>Streptococcus</taxon>
    </lineage>
</organism>
<sequence length="135" mass="15967">MKKYFKIGLLLCLLLVLFLSFKSLEQYILYSQFEMKMSSKREITKVNYIFYNSHCPYCKAGKREIFKRIGISEIPSYLIDTNSSIGKKMVKKYHIRYAPTFVKVRNKNVTSFLYAFDKNNKIVIDIEKISKAFSK</sequence>
<gene>
    <name evidence="1" type="ORF">GKS16_03110</name>
</gene>